<gene>
    <name evidence="12" type="ORF">DDT56_18300</name>
</gene>
<keyword evidence="4" id="KW-0479">Metal-binding</keyword>
<dbReference type="Gene3D" id="2.40.40.20">
    <property type="match status" value="1"/>
</dbReference>
<organism evidence="12 13">
    <name type="scientific">Brenneria corticis</name>
    <dbReference type="NCBI Taxonomy" id="2173106"/>
    <lineage>
        <taxon>Bacteria</taxon>
        <taxon>Pseudomonadati</taxon>
        <taxon>Pseudomonadota</taxon>
        <taxon>Gammaproteobacteria</taxon>
        <taxon>Enterobacterales</taxon>
        <taxon>Pectobacteriaceae</taxon>
        <taxon>Brenneria</taxon>
    </lineage>
</organism>
<dbReference type="GO" id="GO:0043546">
    <property type="term" value="F:molybdopterin cofactor binding"/>
    <property type="evidence" value="ECO:0007669"/>
    <property type="project" value="InterPro"/>
</dbReference>
<keyword evidence="13" id="KW-1185">Reference proteome</keyword>
<comment type="cofactor">
    <cofactor evidence="1">
        <name>Mo-bis(molybdopterin guanine dinucleotide)</name>
        <dbReference type="ChEBI" id="CHEBI:60539"/>
    </cofactor>
</comment>
<dbReference type="GO" id="GO:0030288">
    <property type="term" value="C:outer membrane-bounded periplasmic space"/>
    <property type="evidence" value="ECO:0007669"/>
    <property type="project" value="TreeGrafter"/>
</dbReference>
<dbReference type="Gene3D" id="3.40.228.10">
    <property type="entry name" value="Dimethylsulfoxide Reductase, domain 2"/>
    <property type="match status" value="1"/>
</dbReference>
<evidence type="ECO:0000256" key="9">
    <source>
        <dbReference type="SAM" id="MobiDB-lite"/>
    </source>
</evidence>
<dbReference type="InterPro" id="IPR006311">
    <property type="entry name" value="TAT_signal"/>
</dbReference>
<dbReference type="Pfam" id="PF00384">
    <property type="entry name" value="Molybdopterin"/>
    <property type="match status" value="1"/>
</dbReference>
<evidence type="ECO:0000256" key="7">
    <source>
        <dbReference type="ARBA" id="ARBA00023004"/>
    </source>
</evidence>
<keyword evidence="3" id="KW-0500">Molybdenum</keyword>
<dbReference type="GO" id="GO:0009055">
    <property type="term" value="F:electron transfer activity"/>
    <property type="evidence" value="ECO:0007669"/>
    <property type="project" value="TreeGrafter"/>
</dbReference>
<evidence type="ECO:0000256" key="10">
    <source>
        <dbReference type="SAM" id="SignalP"/>
    </source>
</evidence>
<dbReference type="PROSITE" id="PS51669">
    <property type="entry name" value="4FE4S_MOW_BIS_MGD"/>
    <property type="match status" value="1"/>
</dbReference>
<evidence type="ECO:0000256" key="5">
    <source>
        <dbReference type="ARBA" id="ARBA00022729"/>
    </source>
</evidence>
<keyword evidence="7" id="KW-0408">Iron</keyword>
<accession>A0A2U1TS50</accession>
<dbReference type="RefSeq" id="WP_136167840.1">
    <property type="nucleotide sequence ID" value="NZ_KZ819088.1"/>
</dbReference>
<dbReference type="Pfam" id="PF10518">
    <property type="entry name" value="TAT_signal"/>
    <property type="match status" value="1"/>
</dbReference>
<evidence type="ECO:0000256" key="2">
    <source>
        <dbReference type="ARBA" id="ARBA00010312"/>
    </source>
</evidence>
<proteinExistence type="inferred from homology"/>
<dbReference type="InterPro" id="IPR019546">
    <property type="entry name" value="TAT_signal_bac_arc"/>
</dbReference>
<dbReference type="GO" id="GO:0030151">
    <property type="term" value="F:molybdenum ion binding"/>
    <property type="evidence" value="ECO:0007669"/>
    <property type="project" value="TreeGrafter"/>
</dbReference>
<protein>
    <submittedName>
        <fullName evidence="12">Dimethyl sulfoxide reductase subunit A</fullName>
    </submittedName>
</protein>
<feature type="signal peptide" evidence="10">
    <location>
        <begin position="1"/>
        <end position="35"/>
    </location>
</feature>
<comment type="caution">
    <text evidence="12">The sequence shown here is derived from an EMBL/GenBank/DDBJ whole genome shotgun (WGS) entry which is preliminary data.</text>
</comment>
<evidence type="ECO:0000259" key="11">
    <source>
        <dbReference type="PROSITE" id="PS51669"/>
    </source>
</evidence>
<dbReference type="Gene3D" id="3.40.50.740">
    <property type="match status" value="2"/>
</dbReference>
<evidence type="ECO:0000256" key="3">
    <source>
        <dbReference type="ARBA" id="ARBA00022505"/>
    </source>
</evidence>
<dbReference type="SUPFAM" id="SSF53706">
    <property type="entry name" value="Formate dehydrogenase/DMSO reductase, domains 1-3"/>
    <property type="match status" value="1"/>
</dbReference>
<dbReference type="InterPro" id="IPR006656">
    <property type="entry name" value="Mopterin_OxRdtase"/>
</dbReference>
<dbReference type="GO" id="GO:0009061">
    <property type="term" value="P:anaerobic respiration"/>
    <property type="evidence" value="ECO:0007669"/>
    <property type="project" value="TreeGrafter"/>
</dbReference>
<dbReference type="InterPro" id="IPR009010">
    <property type="entry name" value="Asp_de-COase-like_dom_sf"/>
</dbReference>
<dbReference type="PROSITE" id="PS51318">
    <property type="entry name" value="TAT"/>
    <property type="match status" value="1"/>
</dbReference>
<comment type="similarity">
    <text evidence="2">Belongs to the prokaryotic molybdopterin-containing oxidoreductase family.</text>
</comment>
<feature type="chain" id="PRO_5015663090" evidence="10">
    <location>
        <begin position="36"/>
        <end position="863"/>
    </location>
</feature>
<dbReference type="AlphaFoldDB" id="A0A2U1TS50"/>
<evidence type="ECO:0000256" key="1">
    <source>
        <dbReference type="ARBA" id="ARBA00001942"/>
    </source>
</evidence>
<feature type="region of interest" description="Disordered" evidence="9">
    <location>
        <begin position="81"/>
        <end position="100"/>
    </location>
</feature>
<dbReference type="InterPro" id="IPR006963">
    <property type="entry name" value="Mopterin_OxRdtase_4Fe-4S_dom"/>
</dbReference>
<dbReference type="Proteomes" id="UP000296159">
    <property type="component" value="Unassembled WGS sequence"/>
</dbReference>
<feature type="compositionally biased region" description="Basic and acidic residues" evidence="9">
    <location>
        <begin position="81"/>
        <end position="90"/>
    </location>
</feature>
<dbReference type="PROSITE" id="PS00932">
    <property type="entry name" value="MOLYBDOPTERIN_PROK_3"/>
    <property type="match status" value="1"/>
</dbReference>
<dbReference type="GO" id="GO:0016491">
    <property type="term" value="F:oxidoreductase activity"/>
    <property type="evidence" value="ECO:0007669"/>
    <property type="project" value="UniProtKB-KW"/>
</dbReference>
<dbReference type="Pfam" id="PF01568">
    <property type="entry name" value="Molydop_binding"/>
    <property type="match status" value="1"/>
</dbReference>
<evidence type="ECO:0000313" key="13">
    <source>
        <dbReference type="Proteomes" id="UP000296159"/>
    </source>
</evidence>
<name>A0A2U1TS50_9GAMM</name>
<dbReference type="InterPro" id="IPR006655">
    <property type="entry name" value="Mopterin_OxRdtase_prok_CS"/>
</dbReference>
<evidence type="ECO:0000256" key="6">
    <source>
        <dbReference type="ARBA" id="ARBA00023002"/>
    </source>
</evidence>
<sequence length="863" mass="95679">MKNKPRSGISRRSFIKWSSAATAMVALPISRGLQAAASDGPAQGAAASTKEGVWKPAACWHNCGGRCLNKALVVDGVVERQKTDDTHPDSPDYPQQRGCLRGRSQRKQVFGADRLRYPMKRKNWAPGGGDKSLRGRDQWVRISWDEALDIVASETKRIKETYGNESIWLTGSNGNHYLNLYANYGGYTSDWGTTSWGAWKDTPGYIGVHDGWIKFGINDRFDLRKSQLIVLWGANPAWSSPGNPTYHYLQAKKAGARFISIDPSYNATCELLDAEWVPINPGTDHALALGIMYALLEEDDPRTNPLIDWDFLNRCCVGFDREHMPAGANPDDNFQDYLLGTFNHQPRTPEWAAEICGVPPEGIRSLARQIGGTRRAALLTGWAPARIHNGEGWVHAFSTLGFMTGHMGRPGRMTGVSCHYAAGNGGPRLVNGGATGLPTFPNPVKSAINHNEINRALTTGVFRQRGDGEKHIDIRMMFHTFNATMQTRANIHQGIAALREKVEFIVSPAYVLHTSAKYADVVLPVTTEWEREGTILNPSNRDVLIVATNIVPPLYEAKSDQWIAREIGKRLGIDVDKIFPISEKQQFFNMLQGATVIAEDGKTPVPLLTITAQDIAAWGVEGRAQQGKISLGDFLEKGCYQVARRDGDNYGYIAYEEFVGDPAAHPRETDSGKFEIYCPKLTRVGKEYGWSDIPALPAYTVKPKGYEESFADWERKEKGKYPFQVYNPHYLRRSHSTLDNVPWLREAWPSPVYLNKSDAVRLGIKHGETVLLSSAAGKTLRPAWLTETMKPGVVGLPHGGWFELDEKNGIDLAGADNAITEQIPTGFGTSGWNTVLCNVEKWRGPALTADASWPQRILFSEDQ</sequence>
<dbReference type="InterPro" id="IPR006657">
    <property type="entry name" value="MoPterin_dinucl-bd_dom"/>
</dbReference>
<reference evidence="12 13" key="1">
    <citation type="submission" date="2018-04" db="EMBL/GenBank/DDBJ databases">
        <title>Brenneria corticis sp.nov.</title>
        <authorList>
            <person name="Li Y."/>
        </authorList>
    </citation>
    <scope>NUCLEOTIDE SEQUENCE [LARGE SCALE GENOMIC DNA]</scope>
    <source>
        <strain evidence="12 13">CFCC 11842</strain>
    </source>
</reference>
<evidence type="ECO:0000256" key="4">
    <source>
        <dbReference type="ARBA" id="ARBA00022723"/>
    </source>
</evidence>
<dbReference type="SUPFAM" id="SSF50692">
    <property type="entry name" value="ADC-like"/>
    <property type="match status" value="1"/>
</dbReference>
<evidence type="ECO:0000313" key="12">
    <source>
        <dbReference type="EMBL" id="PWC12192.1"/>
    </source>
</evidence>
<evidence type="ECO:0000256" key="8">
    <source>
        <dbReference type="ARBA" id="ARBA00023014"/>
    </source>
</evidence>
<dbReference type="GO" id="GO:0051536">
    <property type="term" value="F:iron-sulfur cluster binding"/>
    <property type="evidence" value="ECO:0007669"/>
    <property type="project" value="UniProtKB-KW"/>
</dbReference>
<keyword evidence="5 10" id="KW-0732">Signal</keyword>
<dbReference type="PANTHER" id="PTHR43742">
    <property type="entry name" value="TRIMETHYLAMINE-N-OXIDE REDUCTASE"/>
    <property type="match status" value="1"/>
</dbReference>
<dbReference type="Gene3D" id="2.20.25.90">
    <property type="entry name" value="ADC-like domains"/>
    <property type="match status" value="1"/>
</dbReference>
<keyword evidence="6" id="KW-0560">Oxidoreductase</keyword>
<dbReference type="EMBL" id="QDKH01000024">
    <property type="protein sequence ID" value="PWC12192.1"/>
    <property type="molecule type" value="Genomic_DNA"/>
</dbReference>
<dbReference type="PANTHER" id="PTHR43742:SF3">
    <property type="entry name" value="DIMETHYL SULFOXIDE REDUCTASE DMSA"/>
    <property type="match status" value="1"/>
</dbReference>
<dbReference type="InterPro" id="IPR050612">
    <property type="entry name" value="Prok_Mopterin_Oxidored"/>
</dbReference>
<feature type="domain" description="4Fe-4S Mo/W bis-MGD-type" evidence="11">
    <location>
        <begin position="52"/>
        <end position="113"/>
    </location>
</feature>
<keyword evidence="8" id="KW-0411">Iron-sulfur</keyword>